<keyword evidence="2" id="KW-0645">Protease</keyword>
<dbReference type="PANTHER" id="PTHR22726">
    <property type="entry name" value="METALLOENDOPEPTIDASE OMA1"/>
    <property type="match status" value="1"/>
</dbReference>
<dbReference type="STRING" id="43989.cce_2167"/>
<dbReference type="Pfam" id="PF01435">
    <property type="entry name" value="Peptidase_M48"/>
    <property type="match status" value="1"/>
</dbReference>
<evidence type="ECO:0000259" key="7">
    <source>
        <dbReference type="Pfam" id="PF01435"/>
    </source>
</evidence>
<gene>
    <name evidence="8" type="ordered locus">cce_2167</name>
</gene>
<evidence type="ECO:0000256" key="6">
    <source>
        <dbReference type="ARBA" id="ARBA00023049"/>
    </source>
</evidence>
<protein>
    <recommendedName>
        <fullName evidence="7">Peptidase M48 domain-containing protein</fullName>
    </recommendedName>
</protein>
<keyword evidence="3" id="KW-0479">Metal-binding</keyword>
<dbReference type="OrthoDB" id="9810445at2"/>
<dbReference type="RefSeq" id="WP_009546918.1">
    <property type="nucleotide sequence ID" value="NC_010546.1"/>
</dbReference>
<evidence type="ECO:0000256" key="5">
    <source>
        <dbReference type="ARBA" id="ARBA00022833"/>
    </source>
</evidence>
<dbReference type="InterPro" id="IPR051156">
    <property type="entry name" value="Mito/Outer_Membr_Metalloprot"/>
</dbReference>
<dbReference type="GO" id="GO:0046872">
    <property type="term" value="F:metal ion binding"/>
    <property type="evidence" value="ECO:0007669"/>
    <property type="project" value="UniProtKB-KW"/>
</dbReference>
<dbReference type="Proteomes" id="UP000001203">
    <property type="component" value="Chromosome circular"/>
</dbReference>
<dbReference type="KEGG" id="cyt:cce_2167"/>
<dbReference type="Gene3D" id="1.25.40.10">
    <property type="entry name" value="Tetratricopeptide repeat domain"/>
    <property type="match status" value="1"/>
</dbReference>
<keyword evidence="6" id="KW-0482">Metalloprotease</keyword>
<dbReference type="EMBL" id="CP000806">
    <property type="protein sequence ID" value="ACB51517.1"/>
    <property type="molecule type" value="Genomic_DNA"/>
</dbReference>
<dbReference type="Gene3D" id="3.30.2010.10">
    <property type="entry name" value="Metalloproteases ('zincins'), catalytic domain"/>
    <property type="match status" value="1"/>
</dbReference>
<keyword evidence="9" id="KW-1185">Reference proteome</keyword>
<keyword evidence="5" id="KW-0862">Zinc</keyword>
<accession>B1WNT8</accession>
<sequence length="496" mass="55808">MKKHKQLKWIVISFLVASGLIIFNIFEVHSADIIQNKECYETLLQADEWYQQGNIEEATPLYRQCKPHFNREEKTITDIPEPVYEIEELEGGERFWNQALEGLENENQKSKAFVYLQLMTSRYPEFIPAHIKLAEFCKKEAEFCENSAKQEQPKTASEVISRVSQLYPSDPDLLKTRIELLAEEGKFLEASIAARQFSIINDDYPEAEEFGQLADDYLGQFEGKIQGELISQTVFTTLLSGGSAFLRDDPYQAISGLQMIGLMLQGESSLGETAISAFVNDKRARNQLVEDEEVINYIKGIAGKMTPYMGRDFDYEYYVVKDPNINAFALPGGKIVVNSGAIIAANSESEIAGLLGHEISHAVLSHGFLKVAKANFLNSSGQVVGSVQELQQGVPFITRMSTLINLAYSREAETQADILGTRVLASAGYAADGLRDFMAILQEEYGDESTSYLSTHPAPVDRVSYLEKLVVDNGYDPYRYMGIKRHQEIKERLRNF</sequence>
<dbReference type="GO" id="GO:0016020">
    <property type="term" value="C:membrane"/>
    <property type="evidence" value="ECO:0007669"/>
    <property type="project" value="TreeGrafter"/>
</dbReference>
<evidence type="ECO:0000256" key="4">
    <source>
        <dbReference type="ARBA" id="ARBA00022801"/>
    </source>
</evidence>
<name>B1WNT8_CROS5</name>
<evidence type="ECO:0000313" key="9">
    <source>
        <dbReference type="Proteomes" id="UP000001203"/>
    </source>
</evidence>
<evidence type="ECO:0000313" key="8">
    <source>
        <dbReference type="EMBL" id="ACB51517.1"/>
    </source>
</evidence>
<dbReference type="SUPFAM" id="SSF48452">
    <property type="entry name" value="TPR-like"/>
    <property type="match status" value="1"/>
</dbReference>
<reference evidence="8 9" key="1">
    <citation type="journal article" date="2008" name="Proc. Natl. Acad. Sci. U.S.A.">
        <title>The genome of Cyanothece 51142, a unicellular diazotrophic cyanobacterium important in the marine nitrogen cycle.</title>
        <authorList>
            <person name="Welsh E.A."/>
            <person name="Liberton M."/>
            <person name="Stoeckel J."/>
            <person name="Loh T."/>
            <person name="Elvitigala T."/>
            <person name="Wang C."/>
            <person name="Wollam A."/>
            <person name="Fulton R.S."/>
            <person name="Clifton S.W."/>
            <person name="Jacobs J.M."/>
            <person name="Aurora R."/>
            <person name="Ghosh B.K."/>
            <person name="Sherman L.A."/>
            <person name="Smith R.D."/>
            <person name="Wilson R.K."/>
            <person name="Pakrasi H.B."/>
        </authorList>
    </citation>
    <scope>NUCLEOTIDE SEQUENCE [LARGE SCALE GENOMIC DNA]</scope>
    <source>
        <strain evidence="9">ATCC 51142 / BH68</strain>
    </source>
</reference>
<dbReference type="InterPro" id="IPR001915">
    <property type="entry name" value="Peptidase_M48"/>
</dbReference>
<dbReference type="InterPro" id="IPR011990">
    <property type="entry name" value="TPR-like_helical_dom_sf"/>
</dbReference>
<dbReference type="eggNOG" id="COG4783">
    <property type="taxonomic scope" value="Bacteria"/>
</dbReference>
<dbReference type="GO" id="GO:0004222">
    <property type="term" value="F:metalloendopeptidase activity"/>
    <property type="evidence" value="ECO:0007669"/>
    <property type="project" value="InterPro"/>
</dbReference>
<evidence type="ECO:0000256" key="1">
    <source>
        <dbReference type="ARBA" id="ARBA00001947"/>
    </source>
</evidence>
<evidence type="ECO:0000256" key="2">
    <source>
        <dbReference type="ARBA" id="ARBA00022670"/>
    </source>
</evidence>
<dbReference type="HOGENOM" id="CLU_023737_1_0_3"/>
<keyword evidence="4" id="KW-0378">Hydrolase</keyword>
<evidence type="ECO:0000256" key="3">
    <source>
        <dbReference type="ARBA" id="ARBA00022723"/>
    </source>
</evidence>
<comment type="cofactor">
    <cofactor evidence="1">
        <name>Zn(2+)</name>
        <dbReference type="ChEBI" id="CHEBI:29105"/>
    </cofactor>
</comment>
<dbReference type="AlphaFoldDB" id="B1WNT8"/>
<organism evidence="8 9">
    <name type="scientific">Crocosphaera subtropica (strain ATCC 51142 / BH68)</name>
    <name type="common">Cyanothece sp. (strain ATCC 51142)</name>
    <dbReference type="NCBI Taxonomy" id="43989"/>
    <lineage>
        <taxon>Bacteria</taxon>
        <taxon>Bacillati</taxon>
        <taxon>Cyanobacteriota</taxon>
        <taxon>Cyanophyceae</taxon>
        <taxon>Oscillatoriophycideae</taxon>
        <taxon>Chroococcales</taxon>
        <taxon>Aphanothecaceae</taxon>
        <taxon>Crocosphaera</taxon>
        <taxon>Crocosphaera subtropica</taxon>
    </lineage>
</organism>
<dbReference type="PANTHER" id="PTHR22726:SF1">
    <property type="entry name" value="METALLOENDOPEPTIDASE OMA1, MITOCHONDRIAL"/>
    <property type="match status" value="1"/>
</dbReference>
<feature type="domain" description="Peptidase M48" evidence="7">
    <location>
        <begin position="312"/>
        <end position="469"/>
    </location>
</feature>
<dbReference type="GO" id="GO:0051603">
    <property type="term" value="P:proteolysis involved in protein catabolic process"/>
    <property type="evidence" value="ECO:0007669"/>
    <property type="project" value="TreeGrafter"/>
</dbReference>
<proteinExistence type="predicted"/>